<feature type="non-terminal residue" evidence="2">
    <location>
        <position position="128"/>
    </location>
</feature>
<keyword evidence="3" id="KW-1185">Reference proteome</keyword>
<dbReference type="InterPro" id="IPR043155">
    <property type="entry name" value="VPS33_dom3b"/>
</dbReference>
<protein>
    <submittedName>
        <fullName evidence="2">Uncharacterized protein</fullName>
    </submittedName>
</protein>
<name>A0A7R9M2Y9_9ACAR</name>
<comment type="similarity">
    <text evidence="1">Belongs to the STXBP/unc-18/SEC1 family.</text>
</comment>
<sequence>MDRKKAINFAEQLTVERNLVEGFDPKACLQFIEEGIIRQLGPIVSLRLICLYSITQSGIASKDYKNLVKLYLQSYGHNHIITFFNLKKLGIIVENMGSNISNPLMLRSNESIRKFRQTVKKLNLIPQI</sequence>
<dbReference type="Proteomes" id="UP000759131">
    <property type="component" value="Unassembled WGS sequence"/>
</dbReference>
<accession>A0A7R9M2Y9</accession>
<evidence type="ECO:0000313" key="2">
    <source>
        <dbReference type="EMBL" id="CAD7651304.1"/>
    </source>
</evidence>
<gene>
    <name evidence="2" type="ORF">OSB1V03_LOCUS23290</name>
</gene>
<dbReference type="SUPFAM" id="SSF56815">
    <property type="entry name" value="Sec1/munc18-like (SM) proteins"/>
    <property type="match status" value="1"/>
</dbReference>
<dbReference type="EMBL" id="OC911478">
    <property type="protein sequence ID" value="CAD7651304.1"/>
    <property type="molecule type" value="Genomic_DNA"/>
</dbReference>
<organism evidence="2">
    <name type="scientific">Medioppia subpectinata</name>
    <dbReference type="NCBI Taxonomy" id="1979941"/>
    <lineage>
        <taxon>Eukaryota</taxon>
        <taxon>Metazoa</taxon>
        <taxon>Ecdysozoa</taxon>
        <taxon>Arthropoda</taxon>
        <taxon>Chelicerata</taxon>
        <taxon>Arachnida</taxon>
        <taxon>Acari</taxon>
        <taxon>Acariformes</taxon>
        <taxon>Sarcoptiformes</taxon>
        <taxon>Oribatida</taxon>
        <taxon>Brachypylina</taxon>
        <taxon>Oppioidea</taxon>
        <taxon>Oppiidae</taxon>
        <taxon>Medioppia</taxon>
    </lineage>
</organism>
<dbReference type="OrthoDB" id="10262528at2759"/>
<proteinExistence type="inferred from homology"/>
<dbReference type="InterPro" id="IPR001619">
    <property type="entry name" value="Sec1-like"/>
</dbReference>
<dbReference type="EMBL" id="CAJPIZ010056903">
    <property type="protein sequence ID" value="CAG2123345.1"/>
    <property type="molecule type" value="Genomic_DNA"/>
</dbReference>
<reference evidence="2" key="1">
    <citation type="submission" date="2020-11" db="EMBL/GenBank/DDBJ databases">
        <authorList>
            <person name="Tran Van P."/>
        </authorList>
    </citation>
    <scope>NUCLEOTIDE SEQUENCE</scope>
</reference>
<evidence type="ECO:0000313" key="3">
    <source>
        <dbReference type="Proteomes" id="UP000759131"/>
    </source>
</evidence>
<dbReference type="Pfam" id="PF00995">
    <property type="entry name" value="Sec1"/>
    <property type="match status" value="1"/>
</dbReference>
<dbReference type="AlphaFoldDB" id="A0A7R9M2Y9"/>
<dbReference type="Gene3D" id="1.25.40.850">
    <property type="match status" value="1"/>
</dbReference>
<evidence type="ECO:0000256" key="1">
    <source>
        <dbReference type="ARBA" id="ARBA00009884"/>
    </source>
</evidence>
<dbReference type="InterPro" id="IPR036045">
    <property type="entry name" value="Sec1-like_sf"/>
</dbReference>
<dbReference type="GO" id="GO:0016192">
    <property type="term" value="P:vesicle-mediated transport"/>
    <property type="evidence" value="ECO:0007669"/>
    <property type="project" value="InterPro"/>
</dbReference>